<dbReference type="CDD" id="cd01335">
    <property type="entry name" value="Radical_SAM"/>
    <property type="match status" value="1"/>
</dbReference>
<dbReference type="InterPro" id="IPR010723">
    <property type="entry name" value="HemN_C"/>
</dbReference>
<evidence type="ECO:0000313" key="4">
    <source>
        <dbReference type="EMBL" id="MFB9896829.1"/>
    </source>
</evidence>
<dbReference type="Proteomes" id="UP001589688">
    <property type="component" value="Unassembled WGS sequence"/>
</dbReference>
<dbReference type="SFLD" id="SFLDS00029">
    <property type="entry name" value="Radical_SAM"/>
    <property type="match status" value="1"/>
</dbReference>
<evidence type="ECO:0000256" key="2">
    <source>
        <dbReference type="RuleBase" id="RU364116"/>
    </source>
</evidence>
<dbReference type="InterPro" id="IPR007197">
    <property type="entry name" value="rSAM"/>
</dbReference>
<evidence type="ECO:0000256" key="1">
    <source>
        <dbReference type="ARBA" id="ARBA00006100"/>
    </source>
</evidence>
<comment type="subcellular location">
    <subcellularLocation>
        <location evidence="2">Cytoplasm</location>
    </subcellularLocation>
</comment>
<organism evidence="4 5">
    <name type="scientific">Hallella seregens ATCC 51272</name>
    <dbReference type="NCBI Taxonomy" id="1336250"/>
    <lineage>
        <taxon>Bacteria</taxon>
        <taxon>Pseudomonadati</taxon>
        <taxon>Bacteroidota</taxon>
        <taxon>Bacteroidia</taxon>
        <taxon>Bacteroidales</taxon>
        <taxon>Prevotellaceae</taxon>
        <taxon>Hallella</taxon>
    </lineage>
</organism>
<dbReference type="SMART" id="SM00729">
    <property type="entry name" value="Elp3"/>
    <property type="match status" value="1"/>
</dbReference>
<evidence type="ECO:0000259" key="3">
    <source>
        <dbReference type="PROSITE" id="PS51918"/>
    </source>
</evidence>
<keyword evidence="2" id="KW-0411">Iron-sulfur</keyword>
<accession>A0ABV5ZJN5</accession>
<reference evidence="4 5" key="1">
    <citation type="submission" date="2024-09" db="EMBL/GenBank/DDBJ databases">
        <authorList>
            <person name="Sun Q."/>
            <person name="Mori K."/>
        </authorList>
    </citation>
    <scope>NUCLEOTIDE SEQUENCE [LARGE SCALE GENOMIC DNA]</scope>
    <source>
        <strain evidence="4 5">ATCC 51272</strain>
    </source>
</reference>
<proteinExistence type="inferred from homology"/>
<dbReference type="SUPFAM" id="SSF102114">
    <property type="entry name" value="Radical SAM enzymes"/>
    <property type="match status" value="1"/>
</dbReference>
<dbReference type="Gene3D" id="3.30.750.200">
    <property type="match status" value="1"/>
</dbReference>
<keyword evidence="2" id="KW-0479">Metal-binding</keyword>
<dbReference type="EMBL" id="JBHLZF010000001">
    <property type="protein sequence ID" value="MFB9896829.1"/>
    <property type="molecule type" value="Genomic_DNA"/>
</dbReference>
<gene>
    <name evidence="4" type="primary">hemW</name>
    <name evidence="4" type="ORF">ACFFK8_03100</name>
</gene>
<keyword evidence="2" id="KW-0949">S-adenosyl-L-methionine</keyword>
<keyword evidence="2" id="KW-0963">Cytoplasm</keyword>
<dbReference type="Pfam" id="PF06969">
    <property type="entry name" value="HemN_C"/>
    <property type="match status" value="1"/>
</dbReference>
<keyword evidence="2" id="KW-0143">Chaperone</keyword>
<dbReference type="InterPro" id="IPR058240">
    <property type="entry name" value="rSAM_sf"/>
</dbReference>
<comment type="similarity">
    <text evidence="1">Belongs to the anaerobic coproporphyrinogen-III oxidase family. HemW subfamily.</text>
</comment>
<feature type="domain" description="Radical SAM core" evidence="3">
    <location>
        <begin position="1"/>
        <end position="225"/>
    </location>
</feature>
<dbReference type="SFLD" id="SFLDF00562">
    <property type="entry name" value="HemN-like__clustered_with_heat"/>
    <property type="match status" value="1"/>
</dbReference>
<name>A0ABV5ZJN5_9BACT</name>
<dbReference type="InterPro" id="IPR004559">
    <property type="entry name" value="HemW-like"/>
</dbReference>
<evidence type="ECO:0000313" key="5">
    <source>
        <dbReference type="Proteomes" id="UP001589688"/>
    </source>
</evidence>
<keyword evidence="5" id="KW-1185">Reference proteome</keyword>
<dbReference type="PANTHER" id="PTHR13932">
    <property type="entry name" value="COPROPORPHYRINIGEN III OXIDASE"/>
    <property type="match status" value="1"/>
</dbReference>
<keyword evidence="2" id="KW-0408">Iron</keyword>
<comment type="function">
    <text evidence="2">Probably acts as a heme chaperone, transferring heme to an unknown acceptor. Binds one molecule of heme per monomer, possibly covalently. Binds 1 [4Fe-4S] cluster. The cluster is coordinated with 3 cysteines and an exchangeable S-adenosyl-L-methionine.</text>
</comment>
<dbReference type="InterPro" id="IPR006638">
    <property type="entry name" value="Elp3/MiaA/NifB-like_rSAM"/>
</dbReference>
<dbReference type="SFLD" id="SFLDG01065">
    <property type="entry name" value="anaerobic_coproporphyrinogen-I"/>
    <property type="match status" value="1"/>
</dbReference>
<dbReference type="NCBIfam" id="TIGR00539">
    <property type="entry name" value="hemN_rel"/>
    <property type="match status" value="1"/>
</dbReference>
<dbReference type="SFLD" id="SFLDG01082">
    <property type="entry name" value="B12-binding_domain_containing"/>
    <property type="match status" value="1"/>
</dbReference>
<comment type="caution">
    <text evidence="4">The sequence shown here is derived from an EMBL/GenBank/DDBJ whole genome shotgun (WGS) entry which is preliminary data.</text>
</comment>
<keyword evidence="2" id="KW-0349">Heme</keyword>
<dbReference type="Pfam" id="PF04055">
    <property type="entry name" value="Radical_SAM"/>
    <property type="match status" value="1"/>
</dbReference>
<dbReference type="InterPro" id="IPR034505">
    <property type="entry name" value="Coproporphyrinogen-III_oxidase"/>
</dbReference>
<protein>
    <recommendedName>
        <fullName evidence="2">Heme chaperone HemW</fullName>
    </recommendedName>
</protein>
<dbReference type="RefSeq" id="WP_005847701.1">
    <property type="nucleotide sequence ID" value="NZ_JADU01000009.1"/>
</dbReference>
<sequence>MAGLYIHIPFCASRCIYCGFYSTTLPGLRDRYVEALCREMELRPERPELSTIYLGGGTPSQLTPAQLDRLFSYIYKVYPVRAGAEVTMECNPDDIPEGLPRHLPVNRVSMGAQTFDDGRLHFLRRRHTATEVDRAVDALRRQGINNISIDLMFGFPGETLDDWQHDLTHALHLQPEHLSAYSLMYEEGTPLHGLLAKKKVEEISEELSLTMYDTLVDRLTAAGYEHYEISNFARPGFRSRHNSSYWQGVPYIGLGAAAHSYAIDTRQWNVADVLQYIRAIEQGRLPSETEQLDDNTKYDELVMTRLRTSEGIALEELAPAYRDYLLRNAQDYLNRSLLRLEDGRLRLTRAGISISNTVMSNLMHD</sequence>
<dbReference type="PROSITE" id="PS51918">
    <property type="entry name" value="RADICAL_SAM"/>
    <property type="match status" value="1"/>
</dbReference>
<keyword evidence="2" id="KW-0004">4Fe-4S</keyword>
<dbReference type="PANTHER" id="PTHR13932:SF5">
    <property type="entry name" value="RADICAL S-ADENOSYL METHIONINE DOMAIN-CONTAINING PROTEIN 1, MITOCHONDRIAL"/>
    <property type="match status" value="1"/>
</dbReference>